<evidence type="ECO:0000256" key="1">
    <source>
        <dbReference type="ARBA" id="ARBA00001933"/>
    </source>
</evidence>
<dbReference type="GO" id="GO:0005741">
    <property type="term" value="C:mitochondrial outer membrane"/>
    <property type="evidence" value="ECO:0007669"/>
    <property type="project" value="UniProtKB-SubCell"/>
</dbReference>
<evidence type="ECO:0000313" key="15">
    <source>
        <dbReference type="Proteomes" id="UP000310189"/>
    </source>
</evidence>
<dbReference type="OrthoDB" id="10259545at2759"/>
<evidence type="ECO:0000256" key="9">
    <source>
        <dbReference type="ARBA" id="ARBA00023128"/>
    </source>
</evidence>
<dbReference type="AlphaFoldDB" id="A0A4T0FTB5"/>
<keyword evidence="6" id="KW-0812">Transmembrane</keyword>
<dbReference type="PROSITE" id="PS00901">
    <property type="entry name" value="CYS_SYNTHASE"/>
    <property type="match status" value="1"/>
</dbReference>
<evidence type="ECO:0000256" key="4">
    <source>
        <dbReference type="ARBA" id="ARBA00012681"/>
    </source>
</evidence>
<dbReference type="Pfam" id="PF00291">
    <property type="entry name" value="PALP"/>
    <property type="match status" value="1"/>
</dbReference>
<dbReference type="GO" id="GO:0004124">
    <property type="term" value="F:cysteine synthase activity"/>
    <property type="evidence" value="ECO:0007669"/>
    <property type="project" value="UniProtKB-EC"/>
</dbReference>
<keyword evidence="8" id="KW-1133">Transmembrane helix</keyword>
<evidence type="ECO:0000256" key="7">
    <source>
        <dbReference type="ARBA" id="ARBA00022787"/>
    </source>
</evidence>
<evidence type="ECO:0000256" key="8">
    <source>
        <dbReference type="ARBA" id="ARBA00022989"/>
    </source>
</evidence>
<dbReference type="EC" id="2.5.1.47" evidence="4"/>
<evidence type="ECO:0000256" key="3">
    <source>
        <dbReference type="ARBA" id="ARBA00007103"/>
    </source>
</evidence>
<evidence type="ECO:0000256" key="6">
    <source>
        <dbReference type="ARBA" id="ARBA00022692"/>
    </source>
</evidence>
<comment type="catalytic activity">
    <reaction evidence="11">
        <text>O-acetyl-L-serine + hydrogen sulfide = L-cysteine + acetate</text>
        <dbReference type="Rhea" id="RHEA:14829"/>
        <dbReference type="ChEBI" id="CHEBI:29919"/>
        <dbReference type="ChEBI" id="CHEBI:30089"/>
        <dbReference type="ChEBI" id="CHEBI:35235"/>
        <dbReference type="ChEBI" id="CHEBI:58340"/>
        <dbReference type="EC" id="2.5.1.47"/>
    </reaction>
</comment>
<comment type="similarity">
    <text evidence="3">Belongs to the cysteine synthase/cystathionine beta-synthase family.</text>
</comment>
<comment type="subcellular location">
    <subcellularLocation>
        <location evidence="2">Mitochondrion outer membrane</location>
        <topology evidence="2">Single-pass membrane protein</topology>
    </subcellularLocation>
</comment>
<evidence type="ECO:0000256" key="12">
    <source>
        <dbReference type="ARBA" id="ARBA00078545"/>
    </source>
</evidence>
<proteinExistence type="inferred from homology"/>
<dbReference type="InterPro" id="IPR036052">
    <property type="entry name" value="TrpB-like_PALP_sf"/>
</dbReference>
<name>A0A4T0FTB5_9BASI</name>
<keyword evidence="15" id="KW-1185">Reference proteome</keyword>
<dbReference type="FunFam" id="3.40.50.1100:FF:000096">
    <property type="entry name" value="Related to cysteine synthase"/>
    <property type="match status" value="1"/>
</dbReference>
<evidence type="ECO:0000259" key="13">
    <source>
        <dbReference type="Pfam" id="PF00291"/>
    </source>
</evidence>
<comment type="cofactor">
    <cofactor evidence="1">
        <name>pyridoxal 5'-phosphate</name>
        <dbReference type="ChEBI" id="CHEBI:597326"/>
    </cofactor>
</comment>
<keyword evidence="10" id="KW-0472">Membrane</keyword>
<dbReference type="InterPro" id="IPR001216">
    <property type="entry name" value="P-phosphate_BS"/>
</dbReference>
<evidence type="ECO:0000256" key="5">
    <source>
        <dbReference type="ARBA" id="ARBA00022679"/>
    </source>
</evidence>
<keyword evidence="7" id="KW-1000">Mitochondrion outer membrane</keyword>
<evidence type="ECO:0000256" key="2">
    <source>
        <dbReference type="ARBA" id="ARBA00004572"/>
    </source>
</evidence>
<dbReference type="EMBL" id="SPNW01000013">
    <property type="protein sequence ID" value="TIA91305.1"/>
    <property type="molecule type" value="Genomic_DNA"/>
</dbReference>
<protein>
    <recommendedName>
        <fullName evidence="4">cysteine synthase</fullName>
        <ecNumber evidence="4">2.5.1.47</ecNumber>
    </recommendedName>
    <alternativeName>
        <fullName evidence="12">Cysteine synthase-like protein</fullName>
    </alternativeName>
</protein>
<feature type="domain" description="Tryptophan synthase beta chain-like PALP" evidence="13">
    <location>
        <begin position="99"/>
        <end position="407"/>
    </location>
</feature>
<evidence type="ECO:0000256" key="10">
    <source>
        <dbReference type="ARBA" id="ARBA00023136"/>
    </source>
</evidence>
<evidence type="ECO:0000313" key="14">
    <source>
        <dbReference type="EMBL" id="TIA91305.1"/>
    </source>
</evidence>
<dbReference type="InterPro" id="IPR001926">
    <property type="entry name" value="TrpB-like_PALP"/>
</dbReference>
<organism evidence="14 15">
    <name type="scientific">Wallemia hederae</name>
    <dbReference type="NCBI Taxonomy" id="1540922"/>
    <lineage>
        <taxon>Eukaryota</taxon>
        <taxon>Fungi</taxon>
        <taxon>Dikarya</taxon>
        <taxon>Basidiomycota</taxon>
        <taxon>Wallemiomycotina</taxon>
        <taxon>Wallemiomycetes</taxon>
        <taxon>Wallemiales</taxon>
        <taxon>Wallemiaceae</taxon>
        <taxon>Wallemia</taxon>
    </lineage>
</organism>
<dbReference type="Proteomes" id="UP000310189">
    <property type="component" value="Unassembled WGS sequence"/>
</dbReference>
<sequence>MRSDQRQYFVAGFASIVALSSLYAAYKIHRRKKPSYAYDDDEEDSQGIIIEDNRQIADGLQNASDTDTVAIECARSGYSGEIHDIKTTATVRSLHAQGKCEFQNPGGSVKDRVALRIIQDAEDRGDLIPHTDSCIFEGTVGSTGISIAMVSKARGYRAAIIMPDDVSAEKADILLKLGAEVEKVRPASIIDKKQFVNLAKIRASQYTERKKKERESDDKDALGTHKRTSRSVGYFADQFERLSNWRAHYDGTAREIWSQTENGSFDAFVSGAGTGGTISGCATYFKERNDTIKIILSDPEGSGLYNRVKFGVMFASQEKEGTKRRHQVDSVVEGIGINRVTANFEQGSQNIDDAVRVSDEDAVAMSRYVMANDGLFLGSSSACNLVAAVHTAKKMEKGTSIVTILCDSGSRHLSRFWDDNRLNELGITVKQDIDHLLI</sequence>
<dbReference type="Gene3D" id="3.40.50.1100">
    <property type="match status" value="2"/>
</dbReference>
<evidence type="ECO:0000256" key="11">
    <source>
        <dbReference type="ARBA" id="ARBA00047931"/>
    </source>
</evidence>
<keyword evidence="9" id="KW-0496">Mitochondrion</keyword>
<comment type="caution">
    <text evidence="14">The sequence shown here is derived from an EMBL/GenBank/DDBJ whole genome shotgun (WGS) entry which is preliminary data.</text>
</comment>
<reference evidence="14 15" key="1">
    <citation type="submission" date="2019-03" db="EMBL/GenBank/DDBJ databases">
        <title>Sequencing 23 genomes of Wallemia ichthyophaga.</title>
        <authorList>
            <person name="Gostincar C."/>
        </authorList>
    </citation>
    <scope>NUCLEOTIDE SEQUENCE [LARGE SCALE GENOMIC DNA]</scope>
    <source>
        <strain evidence="14 15">EXF-5753</strain>
    </source>
</reference>
<dbReference type="InterPro" id="IPR050214">
    <property type="entry name" value="Cys_Synth/Cystath_Beta-Synth"/>
</dbReference>
<dbReference type="GO" id="GO:0006535">
    <property type="term" value="P:cysteine biosynthetic process from serine"/>
    <property type="evidence" value="ECO:0007669"/>
    <property type="project" value="InterPro"/>
</dbReference>
<accession>A0A4T0FTB5</accession>
<gene>
    <name evidence="14" type="ORF">E3P99_01123</name>
</gene>
<dbReference type="PANTHER" id="PTHR10314">
    <property type="entry name" value="CYSTATHIONINE BETA-SYNTHASE"/>
    <property type="match status" value="1"/>
</dbReference>
<keyword evidence="5" id="KW-0808">Transferase</keyword>
<dbReference type="SUPFAM" id="SSF53686">
    <property type="entry name" value="Tryptophan synthase beta subunit-like PLP-dependent enzymes"/>
    <property type="match status" value="1"/>
</dbReference>
<dbReference type="CDD" id="cd01561">
    <property type="entry name" value="CBS_like"/>
    <property type="match status" value="1"/>
</dbReference>